<gene>
    <name evidence="1" type="ORF">U771_10855</name>
</gene>
<evidence type="ECO:0000313" key="1">
    <source>
        <dbReference type="EMBL" id="AHC34699.1"/>
    </source>
</evidence>
<keyword evidence="2" id="KW-1185">Reference proteome</keyword>
<dbReference type="EMBL" id="CP006852">
    <property type="protein sequence ID" value="AHC34699.1"/>
    <property type="molecule type" value="Genomic_DNA"/>
</dbReference>
<protein>
    <submittedName>
        <fullName evidence="1">Uncharacterized protein</fullName>
    </submittedName>
</protein>
<dbReference type="Proteomes" id="UP000018725">
    <property type="component" value="Chromosome"/>
</dbReference>
<evidence type="ECO:0000313" key="2">
    <source>
        <dbReference type="Proteomes" id="UP000018725"/>
    </source>
</evidence>
<reference evidence="1 2" key="1">
    <citation type="journal article" date="2014" name="Genome Announc.">
        <title>Complete Genome Sequence of Pseudomonas sp. Strain TKP, Isolated from a gamma-Hexachlorocyclohexane-Degrading Mixed Culture.</title>
        <authorList>
            <person name="Ohtsubo Y."/>
            <person name="Kishida K."/>
            <person name="Sato T."/>
            <person name="Tabata M."/>
            <person name="Kawasumi T."/>
            <person name="Ogura Y."/>
            <person name="Hayashi T."/>
            <person name="Tsuda M."/>
            <person name="Nagata Y."/>
        </authorList>
    </citation>
    <scope>NUCLEOTIDE SEQUENCE [LARGE SCALE GENOMIC DNA]</scope>
    <source>
        <strain evidence="1 2">TKP</strain>
    </source>
</reference>
<accession>A0ACA7P4G3</accession>
<proteinExistence type="predicted"/>
<organism evidence="1 2">
    <name type="scientific">Pseudomonas gorinensis</name>
    <dbReference type="NCBI Taxonomy" id="3240790"/>
    <lineage>
        <taxon>Bacteria</taxon>
        <taxon>Pseudomonadati</taxon>
        <taxon>Pseudomonadota</taxon>
        <taxon>Gammaproteobacteria</taxon>
        <taxon>Pseudomonadales</taxon>
        <taxon>Pseudomonadaceae</taxon>
        <taxon>Pseudomonas</taxon>
    </lineage>
</organism>
<name>A0ACA7P4G3_9PSED</name>
<sequence>MDGLAIPLKDDDVAHFSGVYRRQVLAGVGHNIPQEAPHATLEALLELLA</sequence>